<protein>
    <submittedName>
        <fullName evidence="2">OLC1v1016460C1</fullName>
    </submittedName>
</protein>
<dbReference type="PANTHER" id="PTHR36795">
    <property type="entry name" value="OS01G0938400 PROTEIN"/>
    <property type="match status" value="1"/>
</dbReference>
<name>A0AAV1E5T5_OLDCO</name>
<feature type="region of interest" description="Disordered" evidence="1">
    <location>
        <begin position="113"/>
        <end position="140"/>
    </location>
</feature>
<evidence type="ECO:0000313" key="2">
    <source>
        <dbReference type="EMBL" id="CAI9115539.1"/>
    </source>
</evidence>
<feature type="compositionally biased region" description="Polar residues" evidence="1">
    <location>
        <begin position="128"/>
        <end position="140"/>
    </location>
</feature>
<dbReference type="PANTHER" id="PTHR36795:SF2">
    <property type="entry name" value="OS01G0938400 PROTEIN"/>
    <property type="match status" value="1"/>
</dbReference>
<reference evidence="2" key="1">
    <citation type="submission" date="2023-03" db="EMBL/GenBank/DDBJ databases">
        <authorList>
            <person name="Julca I."/>
        </authorList>
    </citation>
    <scope>NUCLEOTIDE SEQUENCE</scope>
</reference>
<proteinExistence type="predicted"/>
<organism evidence="2 3">
    <name type="scientific">Oldenlandia corymbosa var. corymbosa</name>
    <dbReference type="NCBI Taxonomy" id="529605"/>
    <lineage>
        <taxon>Eukaryota</taxon>
        <taxon>Viridiplantae</taxon>
        <taxon>Streptophyta</taxon>
        <taxon>Embryophyta</taxon>
        <taxon>Tracheophyta</taxon>
        <taxon>Spermatophyta</taxon>
        <taxon>Magnoliopsida</taxon>
        <taxon>eudicotyledons</taxon>
        <taxon>Gunneridae</taxon>
        <taxon>Pentapetalae</taxon>
        <taxon>asterids</taxon>
        <taxon>lamiids</taxon>
        <taxon>Gentianales</taxon>
        <taxon>Rubiaceae</taxon>
        <taxon>Rubioideae</taxon>
        <taxon>Spermacoceae</taxon>
        <taxon>Hedyotis-Oldenlandia complex</taxon>
        <taxon>Oldenlandia</taxon>
    </lineage>
</organism>
<dbReference type="EMBL" id="OX459125">
    <property type="protein sequence ID" value="CAI9115539.1"/>
    <property type="molecule type" value="Genomic_DNA"/>
</dbReference>
<dbReference type="AlphaFoldDB" id="A0AAV1E5T5"/>
<keyword evidence="3" id="KW-1185">Reference proteome</keyword>
<dbReference type="Proteomes" id="UP001161247">
    <property type="component" value="Chromosome 8"/>
</dbReference>
<gene>
    <name evidence="2" type="ORF">OLC1_LOCUS22045</name>
</gene>
<evidence type="ECO:0000256" key="1">
    <source>
        <dbReference type="SAM" id="MobiDB-lite"/>
    </source>
</evidence>
<accession>A0AAV1E5T5</accession>
<evidence type="ECO:0000313" key="3">
    <source>
        <dbReference type="Proteomes" id="UP001161247"/>
    </source>
</evidence>
<sequence>MGSSSRFSYQRLQQELGWFDHEEDQFINDQIGKLRLSSNFRLTRRVHVRRRLKVRIPSLRRFLRRKARLVTVACKKIVKRLKESQSHFGDLFAGNYLFLQVAPTPLKNKQLKPPGSSDFCLKKPHDQFPSSSLYSASKMA</sequence>